<reference evidence="2" key="2">
    <citation type="submission" date="2020-09" db="EMBL/GenBank/DDBJ databases">
        <title>Reference genome assembly for Australian Ascochyta lentis isolate Al4.</title>
        <authorList>
            <person name="Lee R.C."/>
            <person name="Farfan-Caceres L.M."/>
            <person name="Debler J.W."/>
            <person name="Williams A.H."/>
            <person name="Henares B.M."/>
        </authorList>
    </citation>
    <scope>NUCLEOTIDE SEQUENCE</scope>
    <source>
        <strain evidence="2">Al4</strain>
    </source>
</reference>
<evidence type="ECO:0000313" key="2">
    <source>
        <dbReference type="EMBL" id="KAF9698471.1"/>
    </source>
</evidence>
<sequence>MATTRRQNKRKEIAPEPAKSPPPKRPRQDSNTPCAFLTLPRELRDKIYKHLLESDNSTTLKPRNLIIKSGLIATNRQISDEFLDAILFHAPIIHTTVRNHNFAHIVTFLNRLSDAQLTRFKSADAVQQRQRKIRITLTYSRTKQSTRPQLNRWLDRFDDPKRRGAEIGVEYVLDWESWGNGGYKQRPRERVRAGVRSCEETRKMIAAMRGAGKMWF</sequence>
<comment type="caution">
    <text evidence="2">The sequence shown here is derived from an EMBL/GenBank/DDBJ whole genome shotgun (WGS) entry which is preliminary data.</text>
</comment>
<dbReference type="AlphaFoldDB" id="A0A8H7J9Y3"/>
<name>A0A8H7J9Y3_9PLEO</name>
<reference evidence="2" key="1">
    <citation type="submission" date="2018-12" db="EMBL/GenBank/DDBJ databases">
        <authorList>
            <person name="Syme R.A."/>
            <person name="Farfan-Caceres L."/>
            <person name="Lichtenzveig J."/>
        </authorList>
    </citation>
    <scope>NUCLEOTIDE SEQUENCE</scope>
    <source>
        <strain evidence="2">Al4</strain>
    </source>
</reference>
<accession>A0A8H7J9Y3</accession>
<protein>
    <recommendedName>
        <fullName evidence="4">F-box domain-containing protein</fullName>
    </recommendedName>
</protein>
<dbReference type="OrthoDB" id="3860514at2759"/>
<dbReference type="Proteomes" id="UP000651452">
    <property type="component" value="Unassembled WGS sequence"/>
</dbReference>
<organism evidence="2 3">
    <name type="scientific">Ascochyta lentis</name>
    <dbReference type="NCBI Taxonomy" id="205686"/>
    <lineage>
        <taxon>Eukaryota</taxon>
        <taxon>Fungi</taxon>
        <taxon>Dikarya</taxon>
        <taxon>Ascomycota</taxon>
        <taxon>Pezizomycotina</taxon>
        <taxon>Dothideomycetes</taxon>
        <taxon>Pleosporomycetidae</taxon>
        <taxon>Pleosporales</taxon>
        <taxon>Pleosporineae</taxon>
        <taxon>Didymellaceae</taxon>
        <taxon>Ascochyta</taxon>
    </lineage>
</organism>
<dbReference type="EMBL" id="RZGK01000006">
    <property type="protein sequence ID" value="KAF9698471.1"/>
    <property type="molecule type" value="Genomic_DNA"/>
</dbReference>
<feature type="region of interest" description="Disordered" evidence="1">
    <location>
        <begin position="1"/>
        <end position="33"/>
    </location>
</feature>
<evidence type="ECO:0000313" key="3">
    <source>
        <dbReference type="Proteomes" id="UP000651452"/>
    </source>
</evidence>
<evidence type="ECO:0000256" key="1">
    <source>
        <dbReference type="SAM" id="MobiDB-lite"/>
    </source>
</evidence>
<evidence type="ECO:0008006" key="4">
    <source>
        <dbReference type="Google" id="ProtNLM"/>
    </source>
</evidence>
<proteinExistence type="predicted"/>
<keyword evidence="3" id="KW-1185">Reference proteome</keyword>
<gene>
    <name evidence="2" type="ORF">EKO04_003821</name>
</gene>